<evidence type="ECO:0000259" key="6">
    <source>
        <dbReference type="PROSITE" id="PS51123"/>
    </source>
</evidence>
<accession>D6Y8M7</accession>
<feature type="signal peptide" evidence="5">
    <location>
        <begin position="1"/>
        <end position="26"/>
    </location>
</feature>
<reference evidence="7 8" key="1">
    <citation type="submission" date="2010-01" db="EMBL/GenBank/DDBJ databases">
        <title>The complete genome of Thermobispora bispora DSM 43833.</title>
        <authorList>
            <consortium name="US DOE Joint Genome Institute (JGI-PGF)"/>
            <person name="Lucas S."/>
            <person name="Copeland A."/>
            <person name="Lapidus A."/>
            <person name="Glavina del Rio T."/>
            <person name="Dalin E."/>
            <person name="Tice H."/>
            <person name="Bruce D."/>
            <person name="Goodwin L."/>
            <person name="Pitluck S."/>
            <person name="Kyrpides N."/>
            <person name="Mavromatis K."/>
            <person name="Ivanova N."/>
            <person name="Mikhailova N."/>
            <person name="Chertkov O."/>
            <person name="Brettin T."/>
            <person name="Detter J.C."/>
            <person name="Han C."/>
            <person name="Larimer F."/>
            <person name="Land M."/>
            <person name="Hauser L."/>
            <person name="Markowitz V."/>
            <person name="Cheng J.-F."/>
            <person name="Hugenholtz P."/>
            <person name="Woyke T."/>
            <person name="Wu D."/>
            <person name="Jando M."/>
            <person name="Schneider S."/>
            <person name="Klenk H.-P."/>
            <person name="Eisen J.A."/>
        </authorList>
    </citation>
    <scope>NUCLEOTIDE SEQUENCE [LARGE SCALE GENOMIC DNA]</scope>
    <source>
        <strain evidence="8">ATCC 19993 / DSM 43833 / CBS 139.67 / JCM 10125 / KCTC 9307 / NBRC 14880 / R51</strain>
    </source>
</reference>
<keyword evidence="3" id="KW-0998">Cell outer membrane</keyword>
<dbReference type="RefSeq" id="WP_013131457.1">
    <property type="nucleotide sequence ID" value="NC_014165.1"/>
</dbReference>
<evidence type="ECO:0000256" key="5">
    <source>
        <dbReference type="SAM" id="SignalP"/>
    </source>
</evidence>
<keyword evidence="5" id="KW-0732">Signal</keyword>
<comment type="subcellular location">
    <subcellularLocation>
        <location evidence="1">Cell outer membrane</location>
    </subcellularLocation>
</comment>
<dbReference type="EMBL" id="CP001874">
    <property type="protein sequence ID" value="ADG87924.1"/>
    <property type="molecule type" value="Genomic_DNA"/>
</dbReference>
<organism evidence="7 8">
    <name type="scientific">Thermobispora bispora (strain ATCC 19993 / DSM 43833 / CBS 139.67 / JCM 10125 / KCTC 9307 / NBRC 14880 / R51)</name>
    <dbReference type="NCBI Taxonomy" id="469371"/>
    <lineage>
        <taxon>Bacteria</taxon>
        <taxon>Bacillati</taxon>
        <taxon>Actinomycetota</taxon>
        <taxon>Actinomycetes</taxon>
        <taxon>Streptosporangiales</taxon>
        <taxon>Streptosporangiaceae</taxon>
        <taxon>Thermobispora</taxon>
    </lineage>
</organism>
<dbReference type="InterPro" id="IPR006664">
    <property type="entry name" value="OMP_bac"/>
</dbReference>
<dbReference type="HOGENOM" id="CLU_016890_10_2_11"/>
<evidence type="ECO:0000256" key="3">
    <source>
        <dbReference type="ARBA" id="ARBA00023237"/>
    </source>
</evidence>
<evidence type="ECO:0000313" key="7">
    <source>
        <dbReference type="EMBL" id="ADG87924.1"/>
    </source>
</evidence>
<dbReference type="PANTHER" id="PTHR30329:SF21">
    <property type="entry name" value="LIPOPROTEIN YIAD-RELATED"/>
    <property type="match status" value="1"/>
</dbReference>
<evidence type="ECO:0000256" key="2">
    <source>
        <dbReference type="ARBA" id="ARBA00023136"/>
    </source>
</evidence>
<evidence type="ECO:0000256" key="1">
    <source>
        <dbReference type="ARBA" id="ARBA00004442"/>
    </source>
</evidence>
<dbReference type="CDD" id="cd07185">
    <property type="entry name" value="OmpA_C-like"/>
    <property type="match status" value="1"/>
</dbReference>
<dbReference type="InterPro" id="IPR050330">
    <property type="entry name" value="Bact_OuterMem_StrucFunc"/>
</dbReference>
<dbReference type="Pfam" id="PF00691">
    <property type="entry name" value="OmpA"/>
    <property type="match status" value="1"/>
</dbReference>
<sequence length="193" mass="21199">MSRSRERFAALILALAVMAAPASAWADRAAPTPVPEDAVMPVEDLITPVEDVIAEVESLDGTESEEKQGEQITLALTADVLFPLDKATLTAKARQRLREIAEKIKSDGAGGLIRVEGHTDDQGSDAYNLALSRRRAEAVRRVLERELAGMNVTLQAKGYGESRPKVPNFIKGRPVEKNRAKNRRVEIIFTARR</sequence>
<dbReference type="InterPro" id="IPR036737">
    <property type="entry name" value="OmpA-like_sf"/>
</dbReference>
<dbReference type="PRINTS" id="PR01021">
    <property type="entry name" value="OMPADOMAIN"/>
</dbReference>
<evidence type="ECO:0000256" key="4">
    <source>
        <dbReference type="PROSITE-ProRule" id="PRU00473"/>
    </source>
</evidence>
<dbReference type="AlphaFoldDB" id="D6Y8M7"/>
<evidence type="ECO:0000313" key="8">
    <source>
        <dbReference type="Proteomes" id="UP000006640"/>
    </source>
</evidence>
<dbReference type="KEGG" id="tbi:Tbis_1203"/>
<dbReference type="InterPro" id="IPR006665">
    <property type="entry name" value="OmpA-like"/>
</dbReference>
<dbReference type="Proteomes" id="UP000006640">
    <property type="component" value="Chromosome"/>
</dbReference>
<keyword evidence="8" id="KW-1185">Reference proteome</keyword>
<dbReference type="PANTHER" id="PTHR30329">
    <property type="entry name" value="STATOR ELEMENT OF FLAGELLAR MOTOR COMPLEX"/>
    <property type="match status" value="1"/>
</dbReference>
<dbReference type="PROSITE" id="PS51123">
    <property type="entry name" value="OMPA_2"/>
    <property type="match status" value="1"/>
</dbReference>
<protein>
    <submittedName>
        <fullName evidence="7">OmpA/MotB domain protein</fullName>
    </submittedName>
</protein>
<feature type="chain" id="PRO_5003091235" evidence="5">
    <location>
        <begin position="27"/>
        <end position="193"/>
    </location>
</feature>
<dbReference type="Gene3D" id="3.30.1330.60">
    <property type="entry name" value="OmpA-like domain"/>
    <property type="match status" value="1"/>
</dbReference>
<dbReference type="SUPFAM" id="SSF103088">
    <property type="entry name" value="OmpA-like"/>
    <property type="match status" value="1"/>
</dbReference>
<dbReference type="eggNOG" id="COG2885">
    <property type="taxonomic scope" value="Bacteria"/>
</dbReference>
<proteinExistence type="predicted"/>
<name>D6Y8M7_THEBD</name>
<gene>
    <name evidence="7" type="ordered locus">Tbis_1203</name>
</gene>
<dbReference type="GO" id="GO:0009279">
    <property type="term" value="C:cell outer membrane"/>
    <property type="evidence" value="ECO:0007669"/>
    <property type="project" value="UniProtKB-SubCell"/>
</dbReference>
<dbReference type="STRING" id="469371.Tbis_1203"/>
<feature type="domain" description="OmpA-like" evidence="6">
    <location>
        <begin position="68"/>
        <end position="193"/>
    </location>
</feature>
<keyword evidence="2 4" id="KW-0472">Membrane</keyword>